<evidence type="ECO:0000313" key="2">
    <source>
        <dbReference type="Proteomes" id="UP001221142"/>
    </source>
</evidence>
<keyword evidence="2" id="KW-1185">Reference proteome</keyword>
<gene>
    <name evidence="1" type="ORF">FB45DRAFT_929415</name>
</gene>
<evidence type="ECO:0000313" key="1">
    <source>
        <dbReference type="EMBL" id="KAJ7620075.1"/>
    </source>
</evidence>
<name>A0AAD7FI39_9AGAR</name>
<accession>A0AAD7FI39</accession>
<sequence>MSSPVEPRFPLDLEREIFETAAILRPKIIPCLLLVAQRVRAWKPPGFLRDAVRHVFLDMQVPTAAAQAVLEVATETQSLALLSFNPNFDFESLTEPLGKLSKVQRLATHKLTLPMYPSLTHLDLFQLPPNFIVSLWPQIARFPALTHLAIPCDSEVAAADHILSTCETIHVLIFMSQQETRTHVDEAILSDPDGFLTMGVGNEEYKRDWEIGVRGGVDFWARADQFFAKKTRGEIVPRSRHWIIPEDGI</sequence>
<organism evidence="1 2">
    <name type="scientific">Roridomyces roridus</name>
    <dbReference type="NCBI Taxonomy" id="1738132"/>
    <lineage>
        <taxon>Eukaryota</taxon>
        <taxon>Fungi</taxon>
        <taxon>Dikarya</taxon>
        <taxon>Basidiomycota</taxon>
        <taxon>Agaricomycotina</taxon>
        <taxon>Agaricomycetes</taxon>
        <taxon>Agaricomycetidae</taxon>
        <taxon>Agaricales</taxon>
        <taxon>Marasmiineae</taxon>
        <taxon>Mycenaceae</taxon>
        <taxon>Roridomyces</taxon>
    </lineage>
</organism>
<dbReference type="Proteomes" id="UP001221142">
    <property type="component" value="Unassembled WGS sequence"/>
</dbReference>
<proteinExistence type="predicted"/>
<dbReference type="AlphaFoldDB" id="A0AAD7FI39"/>
<dbReference type="EMBL" id="JARKIF010000017">
    <property type="protein sequence ID" value="KAJ7620075.1"/>
    <property type="molecule type" value="Genomic_DNA"/>
</dbReference>
<protein>
    <submittedName>
        <fullName evidence="1">Uncharacterized protein</fullName>
    </submittedName>
</protein>
<reference evidence="1" key="1">
    <citation type="submission" date="2023-03" db="EMBL/GenBank/DDBJ databases">
        <title>Massive genome expansion in bonnet fungi (Mycena s.s.) driven by repeated elements and novel gene families across ecological guilds.</title>
        <authorList>
            <consortium name="Lawrence Berkeley National Laboratory"/>
            <person name="Harder C.B."/>
            <person name="Miyauchi S."/>
            <person name="Viragh M."/>
            <person name="Kuo A."/>
            <person name="Thoen E."/>
            <person name="Andreopoulos B."/>
            <person name="Lu D."/>
            <person name="Skrede I."/>
            <person name="Drula E."/>
            <person name="Henrissat B."/>
            <person name="Morin E."/>
            <person name="Kohler A."/>
            <person name="Barry K."/>
            <person name="LaButti K."/>
            <person name="Morin E."/>
            <person name="Salamov A."/>
            <person name="Lipzen A."/>
            <person name="Mereny Z."/>
            <person name="Hegedus B."/>
            <person name="Baldrian P."/>
            <person name="Stursova M."/>
            <person name="Weitz H."/>
            <person name="Taylor A."/>
            <person name="Grigoriev I.V."/>
            <person name="Nagy L.G."/>
            <person name="Martin F."/>
            <person name="Kauserud H."/>
        </authorList>
    </citation>
    <scope>NUCLEOTIDE SEQUENCE</scope>
    <source>
        <strain evidence="1">9284</strain>
    </source>
</reference>
<comment type="caution">
    <text evidence="1">The sequence shown here is derived from an EMBL/GenBank/DDBJ whole genome shotgun (WGS) entry which is preliminary data.</text>
</comment>